<comment type="similarity">
    <text evidence="6">Belongs to the even-skipped homeobox family.</text>
</comment>
<evidence type="ECO:0000256" key="5">
    <source>
        <dbReference type="ARBA" id="ARBA00023242"/>
    </source>
</evidence>
<organism evidence="14 15">
    <name type="scientific">Bos mutus</name>
    <name type="common">wild yak</name>
    <dbReference type="NCBI Taxonomy" id="72004"/>
    <lineage>
        <taxon>Eukaryota</taxon>
        <taxon>Metazoa</taxon>
        <taxon>Chordata</taxon>
        <taxon>Craniata</taxon>
        <taxon>Vertebrata</taxon>
        <taxon>Euteleostomi</taxon>
        <taxon>Mammalia</taxon>
        <taxon>Eutheria</taxon>
        <taxon>Laurasiatheria</taxon>
        <taxon>Artiodactyla</taxon>
        <taxon>Ruminantia</taxon>
        <taxon>Pecora</taxon>
        <taxon>Bovidae</taxon>
        <taxon>Bovinae</taxon>
        <taxon>Bos</taxon>
    </lineage>
</organism>
<comment type="subcellular location">
    <subcellularLocation>
        <location evidence="1 9 10">Nucleus</location>
    </subcellularLocation>
</comment>
<comment type="caution">
    <text evidence="14">The sequence shown here is derived from an EMBL/GenBank/DDBJ whole genome shotgun (WGS) entry which is preliminary data.</text>
</comment>
<feature type="compositionally biased region" description="Polar residues" evidence="11">
    <location>
        <begin position="635"/>
        <end position="653"/>
    </location>
</feature>
<dbReference type="InterPro" id="IPR009057">
    <property type="entry name" value="Homeodomain-like_sf"/>
</dbReference>
<feature type="region of interest" description="Disordered" evidence="11">
    <location>
        <begin position="446"/>
        <end position="524"/>
    </location>
</feature>
<reference evidence="14" key="1">
    <citation type="submission" date="2019-10" db="EMBL/GenBank/DDBJ databases">
        <title>The sequence and de novo assembly of the wild yak genome.</title>
        <authorList>
            <person name="Liu Y."/>
        </authorList>
    </citation>
    <scope>NUCLEOTIDE SEQUENCE [LARGE SCALE GENOMIC DNA]</scope>
    <source>
        <strain evidence="14">WY2019</strain>
    </source>
</reference>
<keyword evidence="12" id="KW-1133">Transmembrane helix</keyword>
<dbReference type="Pfam" id="PF10058">
    <property type="entry name" value="Zn_ribbon_10"/>
    <property type="match status" value="1"/>
</dbReference>
<evidence type="ECO:0000259" key="13">
    <source>
        <dbReference type="PROSITE" id="PS50071"/>
    </source>
</evidence>
<dbReference type="PANTHER" id="PTHR46294:SF1">
    <property type="entry name" value="HOMEOBOX EVEN-SKIPPED HOMOLOG PROTEIN 2"/>
    <property type="match status" value="1"/>
</dbReference>
<evidence type="ECO:0000256" key="7">
    <source>
        <dbReference type="ARBA" id="ARBA00073188"/>
    </source>
</evidence>
<accession>A0A6B0R3G9</accession>
<dbReference type="Gene3D" id="1.10.10.60">
    <property type="entry name" value="Homeodomain-like"/>
    <property type="match status" value="1"/>
</dbReference>
<keyword evidence="5 9" id="KW-0539">Nucleus</keyword>
<dbReference type="InterPro" id="IPR019273">
    <property type="entry name" value="Lunapark_Znf"/>
</dbReference>
<dbReference type="InterPro" id="IPR017970">
    <property type="entry name" value="Homeobox_CS"/>
</dbReference>
<evidence type="ECO:0000256" key="3">
    <source>
        <dbReference type="ARBA" id="ARBA00023125"/>
    </source>
</evidence>
<feature type="compositionally biased region" description="Polar residues" evidence="11">
    <location>
        <begin position="472"/>
        <end position="489"/>
    </location>
</feature>
<dbReference type="AlphaFoldDB" id="A0A6B0R3G9"/>
<dbReference type="InterPro" id="IPR052002">
    <property type="entry name" value="Even-skipped_HD"/>
</dbReference>
<evidence type="ECO:0000256" key="6">
    <source>
        <dbReference type="ARBA" id="ARBA00038449"/>
    </source>
</evidence>
<feature type="compositionally biased region" description="Polar residues" evidence="11">
    <location>
        <begin position="10"/>
        <end position="20"/>
    </location>
</feature>
<evidence type="ECO:0000313" key="14">
    <source>
        <dbReference type="EMBL" id="MXQ82404.1"/>
    </source>
</evidence>
<dbReference type="SUPFAM" id="SSF46689">
    <property type="entry name" value="Homeodomain-like"/>
    <property type="match status" value="1"/>
</dbReference>
<dbReference type="PROSITE" id="PS50071">
    <property type="entry name" value="HOMEOBOX_2"/>
    <property type="match status" value="1"/>
</dbReference>
<evidence type="ECO:0000256" key="12">
    <source>
        <dbReference type="SAM" id="Phobius"/>
    </source>
</evidence>
<dbReference type="EMBL" id="VBQZ03000012">
    <property type="protein sequence ID" value="MXQ82404.1"/>
    <property type="molecule type" value="Genomic_DNA"/>
</dbReference>
<keyword evidence="15" id="KW-1185">Reference proteome</keyword>
<feature type="transmembrane region" description="Helical" evidence="12">
    <location>
        <begin position="380"/>
        <end position="400"/>
    </location>
</feature>
<feature type="region of interest" description="Disordered" evidence="11">
    <location>
        <begin position="137"/>
        <end position="179"/>
    </location>
</feature>
<dbReference type="GO" id="GO:0000981">
    <property type="term" value="F:DNA-binding transcription factor activity, RNA polymerase II-specific"/>
    <property type="evidence" value="ECO:0007669"/>
    <property type="project" value="InterPro"/>
</dbReference>
<dbReference type="GO" id="GO:0000978">
    <property type="term" value="F:RNA polymerase II cis-regulatory region sequence-specific DNA binding"/>
    <property type="evidence" value="ECO:0007669"/>
    <property type="project" value="TreeGrafter"/>
</dbReference>
<evidence type="ECO:0000256" key="11">
    <source>
        <dbReference type="SAM" id="MobiDB-lite"/>
    </source>
</evidence>
<sequence>MILMERGLHTPTTGKRFSNLSDSAGNAVLEALENSQHPARLSPRLPSAPLHSALGDLPAKGKFEIDTLFNLQHPSSESTVSSEIASAAEGRKKPGHYSEAAAEADMSSDVEVGCSALRSPGGLGAVPLKENNGKGFAESGSVAGTTTSATGSGLGSLHGGGGGGGSGGGTALGGSGSGADQVRRYRTAFTREQIARLEKEFYRENYVSRPRRCELAAALNLPETTIKVWFQNRRMKDKRQRLAMSWPHPADPSFYTYMMTHAAATGSLPYPFHSHVPLHYYPHCFIEKKRCYSETTQRTSNSVFKKQDAYNMKPSTVEVLENIDKEIQALEEFREKNQRLQKLWVGRLILYSSVLYLFTCLIVYLWYLPDELTARLAMTLPFFAFPLIIWSIRTVLIFFFSKRTERNNEALDDLKSQKKKILEEVMEKETYKTAKLILERFDPDSKKAKEFEPPSAGATVTPRPGQEIRQRTAAQRNLSPTPAGSSQGPPLQIPVSPGPPKDTSAPGGPPERTVTPALSSNVLPRRFGSPATSVPGMGLHPPGPPLARPILPRERGALDRIVEYLVGDGPQNRYALICQQCFSHNGMALKEEFEYIAFRCAYCFFLNPARKTRPQAPRLPEFSFEKRQALEVSNTVGSLPSESVISSENQINEESLEEQDVLDNSTEQTDDKIPDTEQTNPVIEQASGIEEPEEKQEETENEETSMNEDKSAVPRASAVPNPELSGESLTM</sequence>
<protein>
    <recommendedName>
        <fullName evidence="7">Homeobox even-skipped homolog protein 2</fullName>
    </recommendedName>
    <alternativeName>
        <fullName evidence="8">EVX-2</fullName>
    </alternativeName>
</protein>
<feature type="domain" description="Homeobox" evidence="13">
    <location>
        <begin position="180"/>
        <end position="240"/>
    </location>
</feature>
<keyword evidence="12" id="KW-0812">Transmembrane</keyword>
<evidence type="ECO:0000256" key="4">
    <source>
        <dbReference type="ARBA" id="ARBA00023155"/>
    </source>
</evidence>
<keyword evidence="4 9" id="KW-0371">Homeobox</keyword>
<proteinExistence type="inferred from homology"/>
<feature type="DNA-binding region" description="Homeobox" evidence="9">
    <location>
        <begin position="182"/>
        <end position="241"/>
    </location>
</feature>
<evidence type="ECO:0000256" key="8">
    <source>
        <dbReference type="ARBA" id="ARBA00080213"/>
    </source>
</evidence>
<feature type="compositionally biased region" description="Gly residues" evidence="11">
    <location>
        <begin position="152"/>
        <end position="177"/>
    </location>
</feature>
<feature type="transmembrane region" description="Helical" evidence="12">
    <location>
        <begin position="348"/>
        <end position="368"/>
    </location>
</feature>
<feature type="compositionally biased region" description="Low complexity" evidence="11">
    <location>
        <begin position="75"/>
        <end position="88"/>
    </location>
</feature>
<feature type="region of interest" description="Disordered" evidence="11">
    <location>
        <begin position="74"/>
        <end position="104"/>
    </location>
</feature>
<dbReference type="PANTHER" id="PTHR46294">
    <property type="entry name" value="SEGMENTATION PROTEIN EVEN-SKIPPED"/>
    <property type="match status" value="1"/>
</dbReference>
<name>A0A6B0R3G9_9CETA</name>
<feature type="compositionally biased region" description="Acidic residues" evidence="11">
    <location>
        <begin position="690"/>
        <end position="706"/>
    </location>
</feature>
<dbReference type="PROSITE" id="PS00027">
    <property type="entry name" value="HOMEOBOX_1"/>
    <property type="match status" value="1"/>
</dbReference>
<evidence type="ECO:0000256" key="2">
    <source>
        <dbReference type="ARBA" id="ARBA00022473"/>
    </source>
</evidence>
<dbReference type="CDD" id="cd00086">
    <property type="entry name" value="homeodomain"/>
    <property type="match status" value="1"/>
</dbReference>
<dbReference type="SMART" id="SM00389">
    <property type="entry name" value="HOX"/>
    <property type="match status" value="1"/>
</dbReference>
<keyword evidence="3 9" id="KW-0238">DNA-binding</keyword>
<evidence type="ECO:0000256" key="1">
    <source>
        <dbReference type="ARBA" id="ARBA00004123"/>
    </source>
</evidence>
<evidence type="ECO:0000313" key="15">
    <source>
        <dbReference type="Proteomes" id="UP000322234"/>
    </source>
</evidence>
<keyword evidence="2" id="KW-0217">Developmental protein</keyword>
<feature type="region of interest" description="Disordered" evidence="11">
    <location>
        <begin position="1"/>
        <end position="20"/>
    </location>
</feature>
<dbReference type="FunFam" id="1.10.10.60:FF:000367">
    <property type="entry name" value="homeobox even-skipped homolog protein 2"/>
    <property type="match status" value="1"/>
</dbReference>
<evidence type="ECO:0000256" key="10">
    <source>
        <dbReference type="RuleBase" id="RU000682"/>
    </source>
</evidence>
<evidence type="ECO:0000256" key="9">
    <source>
        <dbReference type="PROSITE-ProRule" id="PRU00108"/>
    </source>
</evidence>
<dbReference type="InterPro" id="IPR001356">
    <property type="entry name" value="HD"/>
</dbReference>
<gene>
    <name evidence="14" type="ORF">E5288_WYG011039</name>
</gene>
<keyword evidence="12" id="KW-0472">Membrane</keyword>
<dbReference type="GO" id="GO:0005634">
    <property type="term" value="C:nucleus"/>
    <property type="evidence" value="ECO:0007669"/>
    <property type="project" value="UniProtKB-SubCell"/>
</dbReference>
<feature type="region of interest" description="Disordered" evidence="11">
    <location>
        <begin position="635"/>
        <end position="731"/>
    </location>
</feature>
<dbReference type="Pfam" id="PF00046">
    <property type="entry name" value="Homeodomain"/>
    <property type="match status" value="1"/>
</dbReference>
<dbReference type="Proteomes" id="UP000322234">
    <property type="component" value="Unassembled WGS sequence"/>
</dbReference>
<feature type="compositionally biased region" description="Low complexity" evidence="11">
    <location>
        <begin position="139"/>
        <end position="151"/>
    </location>
</feature>